<dbReference type="Pfam" id="PF13730">
    <property type="entry name" value="HTH_36"/>
    <property type="match status" value="1"/>
</dbReference>
<evidence type="ECO:0008006" key="3">
    <source>
        <dbReference type="Google" id="ProtNLM"/>
    </source>
</evidence>
<evidence type="ECO:0000313" key="1">
    <source>
        <dbReference type="EMBL" id="CQR74141.1"/>
    </source>
</evidence>
<dbReference type="RefSeq" id="WP_021170152.1">
    <property type="nucleotide sequence ID" value="NZ_CTRP01000014.1"/>
</dbReference>
<protein>
    <recommendedName>
        <fullName evidence="3">Helix-turn-helix domain-containing protein</fullName>
    </recommendedName>
</protein>
<name>A0A0U1L371_9FIRM</name>
<dbReference type="Proteomes" id="UP000049855">
    <property type="component" value="Unassembled WGS sequence"/>
</dbReference>
<keyword evidence="2" id="KW-1185">Reference proteome</keyword>
<sequence>MGRLTDIWDIDQLSFYEKGVYCLLAKYVDKNGICWPSLRTLQEMGGISRPKLIKCIQMLDELGFVKVSKKKSSCGDADNNQYYLPHLKWDETVDKGGNSRLLGGKPQLPGGKQELPQVVNDINQGGKPRLPGVVNDVYPNYTNITIPNNYSNPTIGRTDGQSVDNLYPSGCEGNAAEETAVTLIDGGQSLELSAEFERFWQAYPRKNGKPRAVEAWKIVLDEGYRAIDLIVAAGKYSVKVRVEGTAEQYIKMPHTFLTEHIFVKYLPPCPKCGGSGFVGNKDGEVELCECKKTGKTA</sequence>
<dbReference type="InterPro" id="IPR036388">
    <property type="entry name" value="WH-like_DNA-bd_sf"/>
</dbReference>
<reference evidence="2" key="1">
    <citation type="submission" date="2015-03" db="EMBL/GenBank/DDBJ databases">
        <authorList>
            <person name="Nijsse Bart"/>
        </authorList>
    </citation>
    <scope>NUCLEOTIDE SEQUENCE [LARGE SCALE GENOMIC DNA]</scope>
</reference>
<dbReference type="AlphaFoldDB" id="A0A0U1L371"/>
<organism evidence="1 2">
    <name type="scientific">Sporomusa ovata</name>
    <dbReference type="NCBI Taxonomy" id="2378"/>
    <lineage>
        <taxon>Bacteria</taxon>
        <taxon>Bacillati</taxon>
        <taxon>Bacillota</taxon>
        <taxon>Negativicutes</taxon>
        <taxon>Selenomonadales</taxon>
        <taxon>Sporomusaceae</taxon>
        <taxon>Sporomusa</taxon>
    </lineage>
</organism>
<proteinExistence type="predicted"/>
<dbReference type="EMBL" id="CTRP01000014">
    <property type="protein sequence ID" value="CQR74141.1"/>
    <property type="molecule type" value="Genomic_DNA"/>
</dbReference>
<evidence type="ECO:0000313" key="2">
    <source>
        <dbReference type="Proteomes" id="UP000049855"/>
    </source>
</evidence>
<accession>A0A0U1L371</accession>
<dbReference type="Gene3D" id="1.10.10.10">
    <property type="entry name" value="Winged helix-like DNA-binding domain superfamily/Winged helix DNA-binding domain"/>
    <property type="match status" value="1"/>
</dbReference>
<gene>
    <name evidence="1" type="ORF">SpAn4DRAFT_0603</name>
</gene>